<protein>
    <recommendedName>
        <fullName evidence="2">Myb-like domain-containing protein</fullName>
    </recommendedName>
</protein>
<feature type="region of interest" description="Disordered" evidence="1">
    <location>
        <begin position="47"/>
        <end position="69"/>
    </location>
</feature>
<dbReference type="OrthoDB" id="608866at2759"/>
<feature type="compositionally biased region" description="Low complexity" evidence="1">
    <location>
        <begin position="137"/>
        <end position="146"/>
    </location>
</feature>
<feature type="compositionally biased region" description="Polar residues" evidence="1">
    <location>
        <begin position="47"/>
        <end position="56"/>
    </location>
</feature>
<dbReference type="PROSITE" id="PS50090">
    <property type="entry name" value="MYB_LIKE"/>
    <property type="match status" value="1"/>
</dbReference>
<evidence type="ECO:0000256" key="1">
    <source>
        <dbReference type="SAM" id="MobiDB-lite"/>
    </source>
</evidence>
<name>A0A5J4X0Z0_9EUKA</name>
<evidence type="ECO:0000313" key="4">
    <source>
        <dbReference type="Proteomes" id="UP000324800"/>
    </source>
</evidence>
<dbReference type="Gene3D" id="1.10.10.60">
    <property type="entry name" value="Homeodomain-like"/>
    <property type="match status" value="1"/>
</dbReference>
<feature type="domain" description="Myb-like" evidence="2">
    <location>
        <begin position="146"/>
        <end position="200"/>
    </location>
</feature>
<dbReference type="EMBL" id="SNRW01000496">
    <property type="protein sequence ID" value="KAA6400810.1"/>
    <property type="molecule type" value="Genomic_DNA"/>
</dbReference>
<dbReference type="Proteomes" id="UP000324800">
    <property type="component" value="Unassembled WGS sequence"/>
</dbReference>
<dbReference type="InterPro" id="IPR009057">
    <property type="entry name" value="Homeodomain-like_sf"/>
</dbReference>
<accession>A0A5J4X0Z0</accession>
<comment type="caution">
    <text evidence="3">The sequence shown here is derived from an EMBL/GenBank/DDBJ whole genome shotgun (WGS) entry which is preliminary data.</text>
</comment>
<evidence type="ECO:0000259" key="2">
    <source>
        <dbReference type="PROSITE" id="PS50090"/>
    </source>
</evidence>
<gene>
    <name evidence="3" type="ORF">EZS28_003661</name>
</gene>
<organism evidence="3 4">
    <name type="scientific">Streblomastix strix</name>
    <dbReference type="NCBI Taxonomy" id="222440"/>
    <lineage>
        <taxon>Eukaryota</taxon>
        <taxon>Metamonada</taxon>
        <taxon>Preaxostyla</taxon>
        <taxon>Oxymonadida</taxon>
        <taxon>Streblomastigidae</taxon>
        <taxon>Streblomastix</taxon>
    </lineage>
</organism>
<feature type="region of interest" description="Disordered" evidence="1">
    <location>
        <begin position="102"/>
        <end position="156"/>
    </location>
</feature>
<sequence length="226" mass="25510">MRPMKIPTIRATNQNPTIKIEDDNVVNSQANHEKIQVVKKPADVITPHSSSHNHAANINPPPFDSPTTSNIQNQLGALQQSKVRLQNAGIVSIGYGILPSSKPAAVHQQEQQSDDSDKDATDARDDMNEDIEANADQQRQTAVVVTQRKKRDKWTPDQDQMLLNAYTTHKGKWEKMHKDQQFRDLNKTASQMKDRVRSITQGKLDNDLKEQFIAQKQQIDTDSAQK</sequence>
<dbReference type="SUPFAM" id="SSF46689">
    <property type="entry name" value="Homeodomain-like"/>
    <property type="match status" value="1"/>
</dbReference>
<evidence type="ECO:0000313" key="3">
    <source>
        <dbReference type="EMBL" id="KAA6400810.1"/>
    </source>
</evidence>
<proteinExistence type="predicted"/>
<dbReference type="InterPro" id="IPR001005">
    <property type="entry name" value="SANT/Myb"/>
</dbReference>
<dbReference type="AlphaFoldDB" id="A0A5J4X0Z0"/>
<reference evidence="3 4" key="1">
    <citation type="submission" date="2019-03" db="EMBL/GenBank/DDBJ databases">
        <title>Single cell metagenomics reveals metabolic interactions within the superorganism composed of flagellate Streblomastix strix and complex community of Bacteroidetes bacteria on its surface.</title>
        <authorList>
            <person name="Treitli S.C."/>
            <person name="Kolisko M."/>
            <person name="Husnik F."/>
            <person name="Keeling P."/>
            <person name="Hampl V."/>
        </authorList>
    </citation>
    <scope>NUCLEOTIDE SEQUENCE [LARGE SCALE GENOMIC DNA]</scope>
    <source>
        <strain evidence="3">ST1C</strain>
    </source>
</reference>